<name>A0A5Q2F6I7_9CAUD</name>
<keyword evidence="2" id="KW-1185">Reference proteome</keyword>
<protein>
    <submittedName>
        <fullName evidence="1">Uncharacterized protein</fullName>
    </submittedName>
</protein>
<dbReference type="EMBL" id="MN505213">
    <property type="protein sequence ID" value="QGF20888.1"/>
    <property type="molecule type" value="Genomic_DNA"/>
</dbReference>
<organism evidence="1 2">
    <name type="scientific">Serratia phage JS26</name>
    <dbReference type="NCBI Taxonomy" id="2315217"/>
    <lineage>
        <taxon>Viruses</taxon>
        <taxon>Duplodnaviria</taxon>
        <taxon>Heunggongvirae</taxon>
        <taxon>Uroviricota</taxon>
        <taxon>Caudoviricetes</taxon>
        <taxon>Casjensviridae</taxon>
        <taxon>Dunedinvirus</taxon>
        <taxon>Dunedinvirus JS26</taxon>
    </lineage>
</organism>
<reference evidence="1 2" key="1">
    <citation type="submission" date="2019-09" db="EMBL/GenBank/DDBJ databases">
        <title>Transcriptional response of Serratia to Siphovirus infection.</title>
        <authorList>
            <person name="Malone L.M."/>
            <person name="Fineran P.C."/>
        </authorList>
    </citation>
    <scope>NUCLEOTIDE SEQUENCE [LARGE SCALE GENOMIC DNA]</scope>
</reference>
<proteinExistence type="predicted"/>
<evidence type="ECO:0000313" key="1">
    <source>
        <dbReference type="EMBL" id="QGF20888.1"/>
    </source>
</evidence>
<evidence type="ECO:0000313" key="2">
    <source>
        <dbReference type="Proteomes" id="UP000345177"/>
    </source>
</evidence>
<sequence>MFKKMLTGKYQPHQVRFPTCCHPIISGYPAQLVAKADDIHLTAELPDPRNKLGTITPKIDCCDYVVEGLTDVAACVMGERGASKAYKQGVVIHGILTGTEMALQGVIEDYAGDFGDVEGLHFVGLYACPLENARAFKDTIDLGMRRADLMRAMMSAGWTNGSKDGPIWMMPLYSAQDEMGFMLQCDAWRDDKHPIYCTYSRKRFPDFGIYGGVAWDQTLPFHQQIYAKPTNDQIDNGIL</sequence>
<dbReference type="KEGG" id="vg:62682695"/>
<dbReference type="Proteomes" id="UP000345177">
    <property type="component" value="Segment"/>
</dbReference>
<accession>A0A5Q2F6I7</accession>
<dbReference type="GeneID" id="62682695"/>
<dbReference type="RefSeq" id="YP_010000055.1">
    <property type="nucleotide sequence ID" value="NC_053012.1"/>
</dbReference>